<dbReference type="Proteomes" id="UP000676169">
    <property type="component" value="Chromosome"/>
</dbReference>
<dbReference type="PANTHER" id="PTHR45615:SF40">
    <property type="entry name" value="MYOSIN HEAVY CHAIN, NON-MUSCLE"/>
    <property type="match status" value="1"/>
</dbReference>
<dbReference type="SUPFAM" id="SSF48452">
    <property type="entry name" value="TPR-like"/>
    <property type="match status" value="1"/>
</dbReference>
<evidence type="ECO:0000313" key="3">
    <source>
        <dbReference type="EMBL" id="QUE52470.1"/>
    </source>
</evidence>
<dbReference type="GO" id="GO:0051015">
    <property type="term" value="F:actin filament binding"/>
    <property type="evidence" value="ECO:0007669"/>
    <property type="project" value="TreeGrafter"/>
</dbReference>
<dbReference type="RefSeq" id="WP_211633541.1">
    <property type="nucleotide sequence ID" value="NZ_CP073100.1"/>
</dbReference>
<dbReference type="Pfam" id="PF13432">
    <property type="entry name" value="TPR_16"/>
    <property type="match status" value="1"/>
</dbReference>
<protein>
    <submittedName>
        <fullName evidence="3">Tetratricopeptide repeat protein</fullName>
    </submittedName>
</protein>
<proteinExistence type="predicted"/>
<dbReference type="GO" id="GO:0000146">
    <property type="term" value="F:microfilament motor activity"/>
    <property type="evidence" value="ECO:0007669"/>
    <property type="project" value="TreeGrafter"/>
</dbReference>
<feature type="repeat" description="TPR" evidence="1">
    <location>
        <begin position="633"/>
        <end position="666"/>
    </location>
</feature>
<keyword evidence="1" id="KW-0802">TPR repeat</keyword>
<dbReference type="Gene3D" id="1.25.40.10">
    <property type="entry name" value="Tetratricopeptide repeat domain"/>
    <property type="match status" value="1"/>
</dbReference>
<accession>A0A975J1T4</accession>
<evidence type="ECO:0000256" key="1">
    <source>
        <dbReference type="PROSITE-ProRule" id="PRU00339"/>
    </source>
</evidence>
<feature type="compositionally biased region" description="Pro residues" evidence="2">
    <location>
        <begin position="145"/>
        <end position="163"/>
    </location>
</feature>
<dbReference type="InterPro" id="IPR019734">
    <property type="entry name" value="TPR_rpt"/>
</dbReference>
<dbReference type="PANTHER" id="PTHR45615">
    <property type="entry name" value="MYOSIN HEAVY CHAIN, NON-MUSCLE"/>
    <property type="match status" value="1"/>
</dbReference>
<feature type="region of interest" description="Disordered" evidence="2">
    <location>
        <begin position="106"/>
        <end position="167"/>
    </location>
</feature>
<dbReference type="GO" id="GO:0016460">
    <property type="term" value="C:myosin II complex"/>
    <property type="evidence" value="ECO:0007669"/>
    <property type="project" value="TreeGrafter"/>
</dbReference>
<organism evidence="3 4">
    <name type="scientific">Luteolibacter ambystomatis</name>
    <dbReference type="NCBI Taxonomy" id="2824561"/>
    <lineage>
        <taxon>Bacteria</taxon>
        <taxon>Pseudomonadati</taxon>
        <taxon>Verrucomicrobiota</taxon>
        <taxon>Verrucomicrobiia</taxon>
        <taxon>Verrucomicrobiales</taxon>
        <taxon>Verrucomicrobiaceae</taxon>
        <taxon>Luteolibacter</taxon>
    </lineage>
</organism>
<dbReference type="PROSITE" id="PS50005">
    <property type="entry name" value="TPR"/>
    <property type="match status" value="2"/>
</dbReference>
<feature type="region of interest" description="Disordered" evidence="2">
    <location>
        <begin position="188"/>
        <end position="212"/>
    </location>
</feature>
<dbReference type="GO" id="GO:0005737">
    <property type="term" value="C:cytoplasm"/>
    <property type="evidence" value="ECO:0007669"/>
    <property type="project" value="TreeGrafter"/>
</dbReference>
<dbReference type="EMBL" id="CP073100">
    <property type="protein sequence ID" value="QUE52470.1"/>
    <property type="molecule type" value="Genomic_DNA"/>
</dbReference>
<sequence>MDPPKPTPARTFDPSDLYFQGYLTTRDAETLEAQGDLIGADEKLKRAKEMFDAVKMYYPNWKPDMVKDRAAMTDDSIAKIRPKANELRLKKQKIVAELEGGVKTSGEIVEPGQNAKPLGTVEAPKPLSPDSAKAKPEPNNTAPKPLQPSPNPAPPLKPLPASPIRPVDPAQTQKLADLETEVIRLQKQLKDAQQRNPDISSTARAESRARDLELQRDQVQRELDRAQAELRDMRARLAAAPVEGDYQSISRKAEQLEQERSTLNRALTQSRSQLADEQVKNQTLQADVTALKQKRADLERDAKRQQDAASSIVGGLKEQIKTLENTVKQKDSEIAAANKRIDGLAKQLDESQKAYADLQVERDSLLREKEQMSALLKLNESGRIQDLIGQNVALAKQLKEAEERVKKLSDASADDQKLYIEALNDLAIAKSQIGRLQIERKEQDKRIQDLATRLKNEEEALASGAADSEEVRTLRQIINKQLQAQKRRVQAREELENAAKAFAASNPDYAKAIDLMTNNDVVVLTPEEQKILSDRKADMNISSGLSYARPIGEVAIDKRALKAQGDVYDTLAKKAYGSGRLLFAKELYQTSIEENPGDTGALCKLGFLQMKTEDYPSSSDTFRRATELDPTNPYAHRMLGYSQLMLGDVTGAEQALLKAIEVSPDDAMGHVILGSIYMKQGRAAESESESRAAMMADPSMWQPYYNLAVFCGKSDKRKEEGKRHYMKALELGAPPDFQLEKKLGLGTSTP</sequence>
<keyword evidence="4" id="KW-1185">Reference proteome</keyword>
<dbReference type="SMART" id="SM00028">
    <property type="entry name" value="TPR"/>
    <property type="match status" value="4"/>
</dbReference>
<evidence type="ECO:0000256" key="2">
    <source>
        <dbReference type="SAM" id="MobiDB-lite"/>
    </source>
</evidence>
<name>A0A975J1T4_9BACT</name>
<gene>
    <name evidence="3" type="ORF">KBB96_06140</name>
</gene>
<dbReference type="Gene3D" id="1.10.287.1490">
    <property type="match status" value="1"/>
</dbReference>
<dbReference type="GO" id="GO:0032982">
    <property type="term" value="C:myosin filament"/>
    <property type="evidence" value="ECO:0007669"/>
    <property type="project" value="TreeGrafter"/>
</dbReference>
<reference evidence="3" key="1">
    <citation type="submission" date="2021-04" db="EMBL/GenBank/DDBJ databases">
        <title>Luteolibacter sp. 32A isolated from the skin of an Anderson's salamander (Ambystoma andersonii).</title>
        <authorList>
            <person name="Spergser J."/>
            <person name="Busse H.-J."/>
        </authorList>
    </citation>
    <scope>NUCLEOTIDE SEQUENCE</scope>
    <source>
        <strain evidence="3">32A</strain>
    </source>
</reference>
<evidence type="ECO:0000313" key="4">
    <source>
        <dbReference type="Proteomes" id="UP000676169"/>
    </source>
</evidence>
<dbReference type="AlphaFoldDB" id="A0A975J1T4"/>
<feature type="repeat" description="TPR" evidence="1">
    <location>
        <begin position="599"/>
        <end position="632"/>
    </location>
</feature>
<dbReference type="KEGG" id="lamb:KBB96_06140"/>
<feature type="compositionally biased region" description="Polar residues" evidence="2">
    <location>
        <begin position="194"/>
        <end position="204"/>
    </location>
</feature>
<dbReference type="InterPro" id="IPR011990">
    <property type="entry name" value="TPR-like_helical_dom_sf"/>
</dbReference>